<evidence type="ECO:0000313" key="3">
    <source>
        <dbReference type="Proteomes" id="UP000360750"/>
    </source>
</evidence>
<organism evidence="2 3">
    <name type="scientific">Gordonia paraffinivorans</name>
    <dbReference type="NCBI Taxonomy" id="175628"/>
    <lineage>
        <taxon>Bacteria</taxon>
        <taxon>Bacillati</taxon>
        <taxon>Actinomycetota</taxon>
        <taxon>Actinomycetes</taxon>
        <taxon>Mycobacteriales</taxon>
        <taxon>Gordoniaceae</taxon>
        <taxon>Gordonia</taxon>
    </lineage>
</organism>
<dbReference type="Gene3D" id="3.90.79.10">
    <property type="entry name" value="Nucleoside Triphosphate Pyrophosphohydrolase"/>
    <property type="match status" value="1"/>
</dbReference>
<proteinExistence type="predicted"/>
<dbReference type="InterPro" id="IPR036388">
    <property type="entry name" value="WH-like_DNA-bd_sf"/>
</dbReference>
<comment type="caution">
    <text evidence="2">The sequence shown here is derived from an EMBL/GenBank/DDBJ whole genome shotgun (WGS) entry which is preliminary data.</text>
</comment>
<keyword evidence="2" id="KW-0548">Nucleotidyltransferase</keyword>
<dbReference type="SUPFAM" id="SSF46785">
    <property type="entry name" value="Winged helix' DNA-binding domain"/>
    <property type="match status" value="1"/>
</dbReference>
<dbReference type="EMBL" id="CAACYD010000005">
    <property type="protein sequence ID" value="VFA81711.1"/>
    <property type="molecule type" value="Genomic_DNA"/>
</dbReference>
<name>A0ABD7UYT0_9ACTN</name>
<dbReference type="SUPFAM" id="SSF55811">
    <property type="entry name" value="Nudix"/>
    <property type="match status" value="1"/>
</dbReference>
<accession>A0ABD7UYT0</accession>
<evidence type="ECO:0000313" key="2">
    <source>
        <dbReference type="EMBL" id="VFA81711.1"/>
    </source>
</evidence>
<dbReference type="InterPro" id="IPR015797">
    <property type="entry name" value="NUDIX_hydrolase-like_dom_sf"/>
</dbReference>
<reference evidence="2 3" key="1">
    <citation type="submission" date="2019-02" db="EMBL/GenBank/DDBJ databases">
        <authorList>
            <consortium name="Pathogen Informatics"/>
        </authorList>
    </citation>
    <scope>NUCLEOTIDE SEQUENCE [LARGE SCALE GENOMIC DNA]</scope>
    <source>
        <strain evidence="2 3">3012STDY6756503</strain>
    </source>
</reference>
<gene>
    <name evidence="2" type="ORF">NCTC8139_00673</name>
</gene>
<dbReference type="GO" id="GO:0016779">
    <property type="term" value="F:nucleotidyltransferase activity"/>
    <property type="evidence" value="ECO:0007669"/>
    <property type="project" value="UniProtKB-KW"/>
</dbReference>
<dbReference type="InterPro" id="IPR036390">
    <property type="entry name" value="WH_DNA-bd_sf"/>
</dbReference>
<dbReference type="CDD" id="cd18873">
    <property type="entry name" value="NUDIX_NadM_like"/>
    <property type="match status" value="1"/>
</dbReference>
<protein>
    <submittedName>
        <fullName evidence="2">Bifunctional nicotinamide mononucleotide adenylyltransferase/ADP-ribose pyrophosphatase</fullName>
    </submittedName>
</protein>
<keyword evidence="2" id="KW-0808">Transferase</keyword>
<dbReference type="Pfam" id="PF21906">
    <property type="entry name" value="WHD_NrtR"/>
    <property type="match status" value="1"/>
</dbReference>
<dbReference type="Gene3D" id="1.10.10.10">
    <property type="entry name" value="Winged helix-like DNA-binding domain superfamily/Winged helix DNA-binding domain"/>
    <property type="match status" value="1"/>
</dbReference>
<sequence>MTSRSKSLADYPRPNVAVDIAVLTVAEGALNVVIQRDAEGRASLPGRFIRERHTVEQTVREVLELKLGLSPDHVRPHLLAVFSDPDRDPRGWTISIAHAVALPNVGLSGVIGELAPVTPTGRLASGEELLYDHAEIIAAATDTLRERYEDQADPDDLLRPPYTLSELRQLHEAVLGRPLMRDSFNRRVKPLLEPQLDADGKPATRIGGGRPARLYAKAAPTATFGWRLPSPRSEQDPGS</sequence>
<dbReference type="RefSeq" id="WP_006901726.1">
    <property type="nucleotide sequence ID" value="NZ_CAACYD010000005.1"/>
</dbReference>
<evidence type="ECO:0000259" key="1">
    <source>
        <dbReference type="Pfam" id="PF21906"/>
    </source>
</evidence>
<dbReference type="InterPro" id="IPR054105">
    <property type="entry name" value="WHD_NrtR"/>
</dbReference>
<feature type="domain" description="NrtR DNA-binding winged helix" evidence="1">
    <location>
        <begin position="157"/>
        <end position="215"/>
    </location>
</feature>
<dbReference type="Proteomes" id="UP000360750">
    <property type="component" value="Unassembled WGS sequence"/>
</dbReference>
<dbReference type="GeneID" id="60748718"/>
<dbReference type="AlphaFoldDB" id="A0ABD7UYT0"/>